<evidence type="ECO:0000256" key="5">
    <source>
        <dbReference type="ARBA" id="ARBA00023204"/>
    </source>
</evidence>
<dbReference type="CDD" id="cd22325">
    <property type="entry name" value="ERCC1_C-like"/>
    <property type="match status" value="1"/>
</dbReference>
<dbReference type="AlphaFoldDB" id="A0A8X7QMN9"/>
<dbReference type="FunFam" id="1.10.150.20:FF:000017">
    <property type="entry name" value="DNA excision repair protein ERCC-1"/>
    <property type="match status" value="1"/>
</dbReference>
<dbReference type="GO" id="GO:0006289">
    <property type="term" value="P:nucleotide-excision repair"/>
    <property type="evidence" value="ECO:0007669"/>
    <property type="project" value="UniProtKB-ARBA"/>
</dbReference>
<dbReference type="Gene3D" id="1.10.150.20">
    <property type="entry name" value="5' to 3' exonuclease, C-terminal subdomain"/>
    <property type="match status" value="1"/>
</dbReference>
<proteinExistence type="inferred from homology"/>
<evidence type="ECO:0000256" key="8">
    <source>
        <dbReference type="SAM" id="MobiDB-lite"/>
    </source>
</evidence>
<reference evidence="10 11" key="1">
    <citation type="submission" date="2020-02" db="EMBL/GenBank/DDBJ databases">
        <authorList>
            <person name="Ma Q."/>
            <person name="Huang Y."/>
            <person name="Song X."/>
            <person name="Pei D."/>
        </authorList>
    </citation>
    <scope>NUCLEOTIDE SEQUENCE [LARGE SCALE GENOMIC DNA]</scope>
    <source>
        <strain evidence="10">Sxm20200214</strain>
        <tissue evidence="10">Leaf</tissue>
    </source>
</reference>
<keyword evidence="11" id="KW-1185">Reference proteome</keyword>
<dbReference type="GO" id="GO:0006312">
    <property type="term" value="P:mitotic recombination"/>
    <property type="evidence" value="ECO:0007669"/>
    <property type="project" value="TreeGrafter"/>
</dbReference>
<dbReference type="PANTHER" id="PTHR12749">
    <property type="entry name" value="EXCISION REPAIR CROSS-COMPLEMENTING 1 ERCC1"/>
    <property type="match status" value="1"/>
</dbReference>
<dbReference type="NCBIfam" id="TIGR00597">
    <property type="entry name" value="rad10"/>
    <property type="match status" value="1"/>
</dbReference>
<dbReference type="InterPro" id="IPR047260">
    <property type="entry name" value="ERCC1-like_central_dom"/>
</dbReference>
<feature type="compositionally biased region" description="Polar residues" evidence="8">
    <location>
        <begin position="13"/>
        <end position="23"/>
    </location>
</feature>
<dbReference type="GO" id="GO:0070914">
    <property type="term" value="P:UV-damage excision repair"/>
    <property type="evidence" value="ECO:0007669"/>
    <property type="project" value="TreeGrafter"/>
</dbReference>
<dbReference type="SUPFAM" id="SSF47781">
    <property type="entry name" value="RuvA domain 2-like"/>
    <property type="match status" value="1"/>
</dbReference>
<dbReference type="EMBL" id="JAAMPC010000013">
    <property type="protein sequence ID" value="KAG2272933.1"/>
    <property type="molecule type" value="Genomic_DNA"/>
</dbReference>
<dbReference type="SUPFAM" id="SSF52980">
    <property type="entry name" value="Restriction endonuclease-like"/>
    <property type="match status" value="1"/>
</dbReference>
<feature type="region of interest" description="Disordered" evidence="8">
    <location>
        <begin position="1"/>
        <end position="27"/>
    </location>
</feature>
<comment type="caution">
    <text evidence="10">The sequence shown here is derived from an EMBL/GenBank/DDBJ whole genome shotgun (WGS) entry which is preliminary data.</text>
</comment>
<keyword evidence="3" id="KW-0227">DNA damage</keyword>
<feature type="region of interest" description="Disordered" evidence="8">
    <location>
        <begin position="318"/>
        <end position="362"/>
    </location>
</feature>
<dbReference type="Gene3D" id="3.40.50.10130">
    <property type="match status" value="1"/>
</dbReference>
<dbReference type="FunFam" id="3.40.50.10130:FF:000001">
    <property type="entry name" value="DNA excision repair protein ERCC-1"/>
    <property type="match status" value="1"/>
</dbReference>
<dbReference type="GO" id="GO:0070522">
    <property type="term" value="C:ERCC4-ERCC1 complex"/>
    <property type="evidence" value="ECO:0007669"/>
    <property type="project" value="TreeGrafter"/>
</dbReference>
<comment type="similarity">
    <text evidence="2">Belongs to the ERCC1/RAD10/SWI10 family.</text>
</comment>
<evidence type="ECO:0000256" key="3">
    <source>
        <dbReference type="ARBA" id="ARBA00022763"/>
    </source>
</evidence>
<feature type="domain" description="ERCC1-like central" evidence="9">
    <location>
        <begin position="118"/>
        <end position="230"/>
    </location>
</feature>
<evidence type="ECO:0000313" key="10">
    <source>
        <dbReference type="EMBL" id="KAG2272933.1"/>
    </source>
</evidence>
<dbReference type="Proteomes" id="UP000886595">
    <property type="component" value="Unassembled WGS sequence"/>
</dbReference>
<feature type="compositionally biased region" description="Polar residues" evidence="8">
    <location>
        <begin position="76"/>
        <end position="116"/>
    </location>
</feature>
<dbReference type="Pfam" id="PF14520">
    <property type="entry name" value="HHH_5"/>
    <property type="match status" value="1"/>
</dbReference>
<dbReference type="InterPro" id="IPR010994">
    <property type="entry name" value="RuvA_2-like"/>
</dbReference>
<gene>
    <name evidence="10" type="ORF">Bca52824_067488</name>
</gene>
<sequence length="396" mass="44035">MANEDDDGEKSRGTPQQIGNKPKTQIVIGVPSYQEVVESSQTKSTPPSLFKPSQTFSQAFAFVKSSDVYSAPPPLTSSSGASHVPSTSQTPQTDVASSSTPVATGSLSSNTTQPRNAILVSNRQKGNPLLKHIRNVKWVFSEIIPDYLLVSRWLILFLQLAVSSTAPDYLYFRIRELQKNFKLRVVLCHVDVEDSVKPLLEVTKTALLHDCTLLCAWSLTECARYLETIKVYENKPADLIQGQMDTDYLSRLNHSLTSIRHVNKSDVVTLGSTFGSLAHIMDASMEDLARCPGIGERKVKRLYDTFHEPFKRAASSYPSVIEPTAPETEVQKDVNSEEPAEADEDFVEGSRKRKKMEPEKSVKTALSTVFARYSDKLCKKKEKGTRTDSDAETHQD</sequence>
<feature type="compositionally biased region" description="Acidic residues" evidence="8">
    <location>
        <begin position="336"/>
        <end position="347"/>
    </location>
</feature>
<evidence type="ECO:0000256" key="2">
    <source>
        <dbReference type="ARBA" id="ARBA00008283"/>
    </source>
</evidence>
<protein>
    <recommendedName>
        <fullName evidence="7">DNA excision repair protein ERCC-1</fullName>
    </recommendedName>
</protein>
<dbReference type="InterPro" id="IPR004579">
    <property type="entry name" value="ERCC1/RAD10/SWI10"/>
</dbReference>
<keyword evidence="4" id="KW-0238">DNA-binding</keyword>
<dbReference type="GO" id="GO:0003684">
    <property type="term" value="F:damaged DNA binding"/>
    <property type="evidence" value="ECO:0007669"/>
    <property type="project" value="InterPro"/>
</dbReference>
<evidence type="ECO:0000256" key="1">
    <source>
        <dbReference type="ARBA" id="ARBA00004123"/>
    </source>
</evidence>
<dbReference type="GO" id="GO:0003697">
    <property type="term" value="F:single-stranded DNA binding"/>
    <property type="evidence" value="ECO:0007669"/>
    <property type="project" value="TreeGrafter"/>
</dbReference>
<evidence type="ECO:0000259" key="9">
    <source>
        <dbReference type="Pfam" id="PF03834"/>
    </source>
</evidence>
<dbReference type="Pfam" id="PF03834">
    <property type="entry name" value="Rad10"/>
    <property type="match status" value="1"/>
</dbReference>
<name>A0A8X7QMN9_BRACI</name>
<dbReference type="PANTHER" id="PTHR12749:SF0">
    <property type="entry name" value="DNA EXCISION REPAIR PROTEIN ERCC-1"/>
    <property type="match status" value="1"/>
</dbReference>
<feature type="region of interest" description="Disordered" evidence="8">
    <location>
        <begin position="73"/>
        <end position="116"/>
    </location>
</feature>
<dbReference type="GO" id="GO:0006302">
    <property type="term" value="P:double-strand break repair"/>
    <property type="evidence" value="ECO:0007669"/>
    <property type="project" value="UniProtKB-ARBA"/>
</dbReference>
<evidence type="ECO:0000256" key="6">
    <source>
        <dbReference type="ARBA" id="ARBA00023242"/>
    </source>
</evidence>
<dbReference type="GO" id="GO:0000110">
    <property type="term" value="C:nucleotide-excision repair factor 1 complex"/>
    <property type="evidence" value="ECO:0007669"/>
    <property type="project" value="TreeGrafter"/>
</dbReference>
<evidence type="ECO:0000313" key="11">
    <source>
        <dbReference type="Proteomes" id="UP000886595"/>
    </source>
</evidence>
<accession>A0A8X7QMN9</accession>
<dbReference type="OrthoDB" id="10262814at2759"/>
<organism evidence="10 11">
    <name type="scientific">Brassica carinata</name>
    <name type="common">Ethiopian mustard</name>
    <name type="synonym">Abyssinian cabbage</name>
    <dbReference type="NCBI Taxonomy" id="52824"/>
    <lineage>
        <taxon>Eukaryota</taxon>
        <taxon>Viridiplantae</taxon>
        <taxon>Streptophyta</taxon>
        <taxon>Embryophyta</taxon>
        <taxon>Tracheophyta</taxon>
        <taxon>Spermatophyta</taxon>
        <taxon>Magnoliopsida</taxon>
        <taxon>eudicotyledons</taxon>
        <taxon>Gunneridae</taxon>
        <taxon>Pentapetalae</taxon>
        <taxon>rosids</taxon>
        <taxon>malvids</taxon>
        <taxon>Brassicales</taxon>
        <taxon>Brassicaceae</taxon>
        <taxon>Brassiceae</taxon>
        <taxon>Brassica</taxon>
    </lineage>
</organism>
<comment type="subcellular location">
    <subcellularLocation>
        <location evidence="1">Nucleus</location>
    </subcellularLocation>
</comment>
<evidence type="ECO:0000256" key="7">
    <source>
        <dbReference type="ARBA" id="ARBA00071993"/>
    </source>
</evidence>
<evidence type="ECO:0000256" key="4">
    <source>
        <dbReference type="ARBA" id="ARBA00023125"/>
    </source>
</evidence>
<keyword evidence="6" id="KW-0539">Nucleus</keyword>
<keyword evidence="5" id="KW-0234">DNA repair</keyword>
<dbReference type="InterPro" id="IPR011335">
    <property type="entry name" value="Restrct_endonuc-II-like"/>
</dbReference>